<gene>
    <name evidence="4" type="primary">prmB</name>
    <name evidence="6" type="ORF">MARGE09_P1765</name>
</gene>
<keyword evidence="1 4" id="KW-0489">Methyltransferase</keyword>
<evidence type="ECO:0000259" key="5">
    <source>
        <dbReference type="Pfam" id="PF05175"/>
    </source>
</evidence>
<accession>A0AAN2BK29</accession>
<dbReference type="AlphaFoldDB" id="A0AAN2BK29"/>
<dbReference type="GO" id="GO:0005840">
    <property type="term" value="C:ribosome"/>
    <property type="evidence" value="ECO:0007669"/>
    <property type="project" value="UniProtKB-KW"/>
</dbReference>
<keyword evidence="3 4" id="KW-0949">S-adenosyl-L-methionine</keyword>
<dbReference type="PIRSF" id="PIRSF037167">
    <property type="entry name" value="Mtase_YfcB_prd"/>
    <property type="match status" value="1"/>
</dbReference>
<dbReference type="PANTHER" id="PTHR47806:SF1">
    <property type="entry name" value="RIBOSOMAL PROTEIN UL3 GLUTAMINE METHYLTRANSFERASE"/>
    <property type="match status" value="1"/>
</dbReference>
<reference evidence="6 7" key="1">
    <citation type="journal article" date="2022" name="IScience">
        <title>An ultrasensitive nanofiber-based assay for enzymatic hydrolysis and deep-sea microbial degradation of cellulose.</title>
        <authorList>
            <person name="Tsudome M."/>
            <person name="Tachioka M."/>
            <person name="Miyazaki M."/>
            <person name="Uchimura K."/>
            <person name="Tsuda M."/>
            <person name="Takaki Y."/>
            <person name="Deguchi S."/>
        </authorList>
    </citation>
    <scope>NUCLEOTIDE SEQUENCE [LARGE SCALE GENOMIC DNA]</scope>
    <source>
        <strain evidence="6 7">GE09</strain>
    </source>
</reference>
<name>A0AAN2BK29_9GAMM</name>
<keyword evidence="6" id="KW-0689">Ribosomal protein</keyword>
<dbReference type="GO" id="GO:0003676">
    <property type="term" value="F:nucleic acid binding"/>
    <property type="evidence" value="ECO:0007669"/>
    <property type="project" value="InterPro"/>
</dbReference>
<dbReference type="KEGG" id="marq:MARGE09_P1765"/>
<organism evidence="6 7">
    <name type="scientific">Marinagarivorans cellulosilyticus</name>
    <dbReference type="NCBI Taxonomy" id="2721545"/>
    <lineage>
        <taxon>Bacteria</taxon>
        <taxon>Pseudomonadati</taxon>
        <taxon>Pseudomonadota</taxon>
        <taxon>Gammaproteobacteria</taxon>
        <taxon>Cellvibrionales</taxon>
        <taxon>Cellvibrionaceae</taxon>
        <taxon>Marinagarivorans</taxon>
    </lineage>
</organism>
<dbReference type="InterPro" id="IPR029063">
    <property type="entry name" value="SAM-dependent_MTases_sf"/>
</dbReference>
<keyword evidence="7" id="KW-1185">Reference proteome</keyword>
<dbReference type="Pfam" id="PF05175">
    <property type="entry name" value="MTS"/>
    <property type="match status" value="1"/>
</dbReference>
<evidence type="ECO:0000313" key="6">
    <source>
        <dbReference type="EMBL" id="BCD97564.1"/>
    </source>
</evidence>
<dbReference type="GO" id="GO:0036009">
    <property type="term" value="F:protein-glutamine N-methyltransferase activity"/>
    <property type="evidence" value="ECO:0007669"/>
    <property type="project" value="UniProtKB-UniRule"/>
</dbReference>
<dbReference type="HAMAP" id="MF_02125">
    <property type="entry name" value="L3_methyltr_PrmB"/>
    <property type="match status" value="1"/>
</dbReference>
<feature type="domain" description="Methyltransferase small" evidence="5">
    <location>
        <begin position="138"/>
        <end position="218"/>
    </location>
</feature>
<dbReference type="PROSITE" id="PS00092">
    <property type="entry name" value="N6_MTASE"/>
    <property type="match status" value="1"/>
</dbReference>
<dbReference type="Proteomes" id="UP001320119">
    <property type="component" value="Chromosome"/>
</dbReference>
<dbReference type="GO" id="GO:0032259">
    <property type="term" value="P:methylation"/>
    <property type="evidence" value="ECO:0007669"/>
    <property type="project" value="UniProtKB-KW"/>
</dbReference>
<dbReference type="EMBL" id="AP023086">
    <property type="protein sequence ID" value="BCD97564.1"/>
    <property type="molecule type" value="Genomic_DNA"/>
</dbReference>
<keyword evidence="2 4" id="KW-0808">Transferase</keyword>
<sequence length="307" mass="34020">MQNDTLLSRLAEAKAELSSVQDWLRFTAKVFDDANLFYGHGTDNAWDEAVQLVVWQAGVPWGKHEHVLAARFTTTEKAALCEAIAKRVGERLPLPYITRQAYFAELPFEVSEDTLIPRSPFAELIENGFQPWLAMPPRALLDLCTGSGCIGIACALLFEEAEVDLSDISAPALAVAERNIERYHLAERVTAIESDLFDNLQGRKYDLIVSNPPYVDVTDLASMPAEFQHEPALALGSGDDGLDFTRRLLREARDFLTDDGVLIVEVGNSWNALEYAFPDVAFTWVEFEAGGHGVFLLTAAELESINL</sequence>
<dbReference type="NCBIfam" id="TIGR00536">
    <property type="entry name" value="hemK_fam"/>
    <property type="match status" value="1"/>
</dbReference>
<keyword evidence="6" id="KW-0687">Ribonucleoprotein</keyword>
<dbReference type="GO" id="GO:0005829">
    <property type="term" value="C:cytosol"/>
    <property type="evidence" value="ECO:0007669"/>
    <property type="project" value="TreeGrafter"/>
</dbReference>
<dbReference type="NCBIfam" id="TIGR03533">
    <property type="entry name" value="L3_gln_methyl"/>
    <property type="match status" value="1"/>
</dbReference>
<dbReference type="RefSeq" id="WP_236987031.1">
    <property type="nucleotide sequence ID" value="NZ_AP023086.1"/>
</dbReference>
<dbReference type="InterPro" id="IPR002052">
    <property type="entry name" value="DNA_methylase_N6_adenine_CS"/>
</dbReference>
<evidence type="ECO:0000313" key="7">
    <source>
        <dbReference type="Proteomes" id="UP001320119"/>
    </source>
</evidence>
<comment type="catalytic activity">
    <reaction evidence="4">
        <text>L-glutaminyl-[ribosomal protein uL3] + S-adenosyl-L-methionine = N(5)-methyl-L-glutaminyl-[ribosomal protein uL3] + S-adenosyl-L-homocysteine + H(+)</text>
        <dbReference type="Rhea" id="RHEA:45020"/>
        <dbReference type="Rhea" id="RHEA-COMP:11063"/>
        <dbReference type="Rhea" id="RHEA-COMP:11064"/>
        <dbReference type="ChEBI" id="CHEBI:15378"/>
        <dbReference type="ChEBI" id="CHEBI:30011"/>
        <dbReference type="ChEBI" id="CHEBI:57856"/>
        <dbReference type="ChEBI" id="CHEBI:59789"/>
        <dbReference type="ChEBI" id="CHEBI:61891"/>
        <dbReference type="EC" id="2.1.1.298"/>
    </reaction>
</comment>
<comment type="function">
    <text evidence="4">Methylates ribosomal protein uL3 on a specific glutamine residue.</text>
</comment>
<protein>
    <recommendedName>
        <fullName evidence="4">Ribosomal protein uL3 glutamine methyltransferase</fullName>
        <shortName evidence="4">uL3 MTase</shortName>
        <ecNumber evidence="4">2.1.1.298</ecNumber>
    </recommendedName>
    <alternativeName>
        <fullName evidence="4">N5-glutamine methyltransferase PrmB</fullName>
    </alternativeName>
</protein>
<dbReference type="InterPro" id="IPR017127">
    <property type="entry name" value="Ribosome_uL3_MTase"/>
</dbReference>
<dbReference type="InterPro" id="IPR004556">
    <property type="entry name" value="HemK-like"/>
</dbReference>
<dbReference type="Gene3D" id="3.40.50.150">
    <property type="entry name" value="Vaccinia Virus protein VP39"/>
    <property type="match status" value="1"/>
</dbReference>
<comment type="similarity">
    <text evidence="4">Belongs to the protein N5-glutamine methyltransferase family. PrmB subfamily.</text>
</comment>
<evidence type="ECO:0000256" key="4">
    <source>
        <dbReference type="HAMAP-Rule" id="MF_02125"/>
    </source>
</evidence>
<dbReference type="CDD" id="cd02440">
    <property type="entry name" value="AdoMet_MTases"/>
    <property type="match status" value="1"/>
</dbReference>
<evidence type="ECO:0000256" key="3">
    <source>
        <dbReference type="ARBA" id="ARBA00022691"/>
    </source>
</evidence>
<dbReference type="EC" id="2.1.1.298" evidence="4"/>
<evidence type="ECO:0000256" key="2">
    <source>
        <dbReference type="ARBA" id="ARBA00022679"/>
    </source>
</evidence>
<evidence type="ECO:0000256" key="1">
    <source>
        <dbReference type="ARBA" id="ARBA00022603"/>
    </source>
</evidence>
<dbReference type="InterPro" id="IPR007848">
    <property type="entry name" value="Small_mtfrase_dom"/>
</dbReference>
<dbReference type="SUPFAM" id="SSF53335">
    <property type="entry name" value="S-adenosyl-L-methionine-dependent methyltransferases"/>
    <property type="match status" value="1"/>
</dbReference>
<dbReference type="PANTHER" id="PTHR47806">
    <property type="entry name" value="50S RIBOSOMAL PROTEIN L3 GLUTAMINE METHYLTRANSFERASE"/>
    <property type="match status" value="1"/>
</dbReference>
<proteinExistence type="inferred from homology"/>